<dbReference type="Proteomes" id="UP000249936">
    <property type="component" value="Unassembled WGS sequence"/>
</dbReference>
<evidence type="ECO:0000313" key="1">
    <source>
        <dbReference type="EMBL" id="SPX41656.1"/>
    </source>
</evidence>
<evidence type="ECO:0000313" key="2">
    <source>
        <dbReference type="Proteomes" id="UP000249936"/>
    </source>
</evidence>
<reference evidence="1 2" key="1">
    <citation type="submission" date="2018-06" db="EMBL/GenBank/DDBJ databases">
        <authorList>
            <consortium name="Pathogen Informatics"/>
            <person name="Doyle S."/>
        </authorList>
    </citation>
    <scope>NUCLEOTIDE SEQUENCE [LARGE SCALE GENOMIC DNA]</scope>
    <source>
        <strain evidence="1 2">NCTC11872</strain>
    </source>
</reference>
<dbReference type="AlphaFoldDB" id="A0A2X1RI37"/>
<keyword evidence="1" id="KW-0378">Hydrolase</keyword>
<accession>A0A2X1RI37</accession>
<dbReference type="GO" id="GO:0006508">
    <property type="term" value="P:proteolysis"/>
    <property type="evidence" value="ECO:0007669"/>
    <property type="project" value="UniProtKB-KW"/>
</dbReference>
<dbReference type="SUPFAM" id="SSF88697">
    <property type="entry name" value="PUA domain-like"/>
    <property type="match status" value="1"/>
</dbReference>
<proteinExistence type="predicted"/>
<gene>
    <name evidence="1" type="primary">lon_6</name>
    <name evidence="1" type="ORF">NCTC11872_01266</name>
</gene>
<name>A0A2X1RI37_HAEIF</name>
<sequence length="35" mass="4062">MAKNTQRTMPVLPLRDVVVFPYMVMPLFVGRVKIN</sequence>
<dbReference type="EC" id="3.4.21.53" evidence="1"/>
<dbReference type="InterPro" id="IPR015947">
    <property type="entry name" value="PUA-like_sf"/>
</dbReference>
<dbReference type="EMBL" id="UASK01000005">
    <property type="protein sequence ID" value="SPX41656.1"/>
    <property type="molecule type" value="Genomic_DNA"/>
</dbReference>
<protein>
    <submittedName>
        <fullName evidence="1">ATP-dependent protease La</fullName>
        <ecNumber evidence="1">3.4.21.53</ecNumber>
    </submittedName>
</protein>
<keyword evidence="1" id="KW-0645">Protease</keyword>
<dbReference type="InterPro" id="IPR046336">
    <property type="entry name" value="Lon_prtase_N_sf"/>
</dbReference>
<dbReference type="GO" id="GO:0004252">
    <property type="term" value="F:serine-type endopeptidase activity"/>
    <property type="evidence" value="ECO:0007669"/>
    <property type="project" value="UniProtKB-EC"/>
</dbReference>
<organism evidence="1 2">
    <name type="scientific">Haemophilus influenzae</name>
    <dbReference type="NCBI Taxonomy" id="727"/>
    <lineage>
        <taxon>Bacteria</taxon>
        <taxon>Pseudomonadati</taxon>
        <taxon>Pseudomonadota</taxon>
        <taxon>Gammaproteobacteria</taxon>
        <taxon>Pasteurellales</taxon>
        <taxon>Pasteurellaceae</taxon>
        <taxon>Haemophilus</taxon>
    </lineage>
</organism>
<dbReference type="Gene3D" id="2.30.130.40">
    <property type="entry name" value="LON domain-like"/>
    <property type="match status" value="1"/>
</dbReference>